<sequence>MSGRKNPFSAASLSEGFSSTPLKNNQDTHFHPSKVLDDGVLSEDENTFSLLSPIYHDSFDSDEDMESSPSLQSDNSPKRCELPKTPSGQPFPKALQPLSAWEMWLVNKAKEDRIKLEKKAEEDSLLKKKQEEQEKEQEQKKLAVAEKIHEWLKTKKEQERNEQLLKQNKELEAMQRQLERNKEIQQKAEQKYKDWLHKKNQEKSDKDRKEKEDAALKAEQERERRQRAEEKFKEWVTKTNEKSKNEPISPQCPKSPYDKSYPSPSFFNPIPWKPIHTPPPEPSPTRKPQKQRRNLQRKSLDFRVRNSVSAAHTLPKR</sequence>
<dbReference type="CTD" id="91057"/>
<organism evidence="3 4">
    <name type="scientific">Gouania willdenowi</name>
    <name type="common">Blunt-snouted clingfish</name>
    <name type="synonym">Lepadogaster willdenowi</name>
    <dbReference type="NCBI Taxonomy" id="441366"/>
    <lineage>
        <taxon>Eukaryota</taxon>
        <taxon>Metazoa</taxon>
        <taxon>Chordata</taxon>
        <taxon>Craniata</taxon>
        <taxon>Vertebrata</taxon>
        <taxon>Euteleostomi</taxon>
        <taxon>Actinopterygii</taxon>
        <taxon>Neopterygii</taxon>
        <taxon>Teleostei</taxon>
        <taxon>Neoteleostei</taxon>
        <taxon>Acanthomorphata</taxon>
        <taxon>Ovalentaria</taxon>
        <taxon>Blenniimorphae</taxon>
        <taxon>Blenniiformes</taxon>
        <taxon>Gobiesocoidei</taxon>
        <taxon>Gobiesocidae</taxon>
        <taxon>Gobiesocinae</taxon>
        <taxon>Gouania</taxon>
    </lineage>
</organism>
<dbReference type="InterPro" id="IPR025259">
    <property type="entry name" value="CCDC34/181"/>
</dbReference>
<feature type="compositionally biased region" description="Basic and acidic residues" evidence="1">
    <location>
        <begin position="26"/>
        <end position="37"/>
    </location>
</feature>
<dbReference type="InterPro" id="IPR045323">
    <property type="entry name" value="CCDC34"/>
</dbReference>
<dbReference type="PANTHER" id="PTHR23247:SF2">
    <property type="entry name" value="COILED-COIL DOMAIN-CONTAINING PROTEIN 34"/>
    <property type="match status" value="1"/>
</dbReference>
<reference evidence="3" key="1">
    <citation type="submission" date="2020-06" db="EMBL/GenBank/DDBJ databases">
        <authorList>
            <consortium name="Wellcome Sanger Institute Data Sharing"/>
        </authorList>
    </citation>
    <scope>NUCLEOTIDE SEQUENCE [LARGE SCALE GENOMIC DNA]</scope>
</reference>
<dbReference type="AlphaFoldDB" id="A0A8C5GGX3"/>
<feature type="compositionally biased region" description="Low complexity" evidence="1">
    <location>
        <begin position="254"/>
        <end position="275"/>
    </location>
</feature>
<gene>
    <name evidence="3" type="primary">ccdc34</name>
</gene>
<feature type="region of interest" description="Disordered" evidence="1">
    <location>
        <begin position="176"/>
        <end position="317"/>
    </location>
</feature>
<dbReference type="Proteomes" id="UP000694680">
    <property type="component" value="Chromosome 6"/>
</dbReference>
<dbReference type="OrthoDB" id="5981665at2759"/>
<feature type="compositionally biased region" description="Basic residues" evidence="1">
    <location>
        <begin position="287"/>
        <end position="296"/>
    </location>
</feature>
<protein>
    <submittedName>
        <fullName evidence="3">Coiled-coil domain-containing protein 34-like</fullName>
    </submittedName>
</protein>
<accession>A0A8C5GGX3</accession>
<evidence type="ECO:0000313" key="3">
    <source>
        <dbReference type="Ensembl" id="ENSGWIP00000030178.1"/>
    </source>
</evidence>
<feature type="compositionally biased region" description="Basic and acidic residues" evidence="1">
    <location>
        <begin position="176"/>
        <end position="245"/>
    </location>
</feature>
<name>A0A8C5GGX3_GOUWI</name>
<feature type="compositionally biased region" description="Pro residues" evidence="1">
    <location>
        <begin position="276"/>
        <end position="285"/>
    </location>
</feature>
<dbReference type="PANTHER" id="PTHR23247">
    <property type="entry name" value="NY-REN-41 ANTIGEN L15 -RELATED"/>
    <property type="match status" value="1"/>
</dbReference>
<feature type="domain" description="Coiled-coil" evidence="2">
    <location>
        <begin position="98"/>
        <end position="272"/>
    </location>
</feature>
<keyword evidence="4" id="KW-1185">Reference proteome</keyword>
<dbReference type="RefSeq" id="XP_028306881.1">
    <property type="nucleotide sequence ID" value="XM_028451080.1"/>
</dbReference>
<feature type="region of interest" description="Disordered" evidence="1">
    <location>
        <begin position="1"/>
        <end position="38"/>
    </location>
</feature>
<reference evidence="3" key="3">
    <citation type="submission" date="2025-09" db="UniProtKB">
        <authorList>
            <consortium name="Ensembl"/>
        </authorList>
    </citation>
    <scope>IDENTIFICATION</scope>
</reference>
<evidence type="ECO:0000313" key="4">
    <source>
        <dbReference type="Proteomes" id="UP000694680"/>
    </source>
</evidence>
<feature type="compositionally biased region" description="Polar residues" evidence="1">
    <location>
        <begin position="9"/>
        <end position="25"/>
    </location>
</feature>
<evidence type="ECO:0000256" key="1">
    <source>
        <dbReference type="SAM" id="MobiDB-lite"/>
    </source>
</evidence>
<evidence type="ECO:0000259" key="2">
    <source>
        <dbReference type="Pfam" id="PF13904"/>
    </source>
</evidence>
<feature type="region of interest" description="Disordered" evidence="1">
    <location>
        <begin position="118"/>
        <end position="138"/>
    </location>
</feature>
<dbReference type="Ensembl" id="ENSGWIT00000032908.1">
    <property type="protein sequence ID" value="ENSGWIP00000030178.1"/>
    <property type="gene ID" value="ENSGWIG00000015723.1"/>
</dbReference>
<dbReference type="GeneID" id="114465819"/>
<feature type="region of interest" description="Disordered" evidence="1">
    <location>
        <begin position="58"/>
        <end position="94"/>
    </location>
</feature>
<dbReference type="Pfam" id="PF13904">
    <property type="entry name" value="CCDC34"/>
    <property type="match status" value="1"/>
</dbReference>
<proteinExistence type="predicted"/>
<reference evidence="3" key="2">
    <citation type="submission" date="2025-08" db="UniProtKB">
        <authorList>
            <consortium name="Ensembl"/>
        </authorList>
    </citation>
    <scope>IDENTIFICATION</scope>
</reference>